<feature type="domain" description="F-box" evidence="1">
    <location>
        <begin position="9"/>
        <end position="49"/>
    </location>
</feature>
<dbReference type="PANTHER" id="PTHR32133:SF372">
    <property type="entry name" value="F-BOX DOMAIN-CONTAINING PROTEIN"/>
    <property type="match status" value="1"/>
</dbReference>
<evidence type="ECO:0000259" key="1">
    <source>
        <dbReference type="Pfam" id="PF00646"/>
    </source>
</evidence>
<dbReference type="Gene3D" id="1.20.1280.50">
    <property type="match status" value="1"/>
</dbReference>
<dbReference type="AlphaFoldDB" id="A0ABC9GU95"/>
<proteinExistence type="predicted"/>
<organism evidence="2 3">
    <name type="scientific">Urochloa decumbens</name>
    <dbReference type="NCBI Taxonomy" id="240449"/>
    <lineage>
        <taxon>Eukaryota</taxon>
        <taxon>Viridiplantae</taxon>
        <taxon>Streptophyta</taxon>
        <taxon>Embryophyta</taxon>
        <taxon>Tracheophyta</taxon>
        <taxon>Spermatophyta</taxon>
        <taxon>Magnoliopsida</taxon>
        <taxon>Liliopsida</taxon>
        <taxon>Poales</taxon>
        <taxon>Poaceae</taxon>
        <taxon>PACMAD clade</taxon>
        <taxon>Panicoideae</taxon>
        <taxon>Panicodae</taxon>
        <taxon>Paniceae</taxon>
        <taxon>Melinidinae</taxon>
        <taxon>Urochloa</taxon>
    </lineage>
</organism>
<keyword evidence="3" id="KW-1185">Reference proteome</keyword>
<dbReference type="Proteomes" id="UP001497457">
    <property type="component" value="Unassembled WGS sequence"/>
</dbReference>
<dbReference type="SUPFAM" id="SSF81383">
    <property type="entry name" value="F-box domain"/>
    <property type="match status" value="1"/>
</dbReference>
<dbReference type="PANTHER" id="PTHR32133">
    <property type="entry name" value="OS07G0120400 PROTEIN"/>
    <property type="match status" value="1"/>
</dbReference>
<comment type="caution">
    <text evidence="2">The sequence shown here is derived from an EMBL/GenBank/DDBJ whole genome shotgun (WGS) entry which is preliminary data.</text>
</comment>
<evidence type="ECO:0000313" key="2">
    <source>
        <dbReference type="EMBL" id="CAM0145193.1"/>
    </source>
</evidence>
<sequence>MAPPRPPPELVDDAIAEILLRLPPDEPRDLFRASVVCKPWRRLLTDAAFLHRYRRFHRAPPLLRFFFHSGGRGKPIVPRFIPTTAVASPFPRPVLDCQPWSAFDCRHGRVLLFKMPEIRNLTVWDPITGDQEELQHPKILCKYFSAAVLCADDLLGIARVKGSSLYLWSRKVNAQGVEGWVQCRAIDLRTLLPADDNPFVVAFVIGFAESTRSIFISTDVGIFVIELNSGRVRKVSEPGIYYPVVPFMSFYTPDCACGKLPLPSEKN</sequence>
<reference evidence="2 3" key="1">
    <citation type="submission" date="2024-10" db="EMBL/GenBank/DDBJ databases">
        <authorList>
            <person name="Ryan C."/>
        </authorList>
    </citation>
    <scope>NUCLEOTIDE SEQUENCE [LARGE SCALE GENOMIC DNA]</scope>
</reference>
<dbReference type="InterPro" id="IPR001810">
    <property type="entry name" value="F-box_dom"/>
</dbReference>
<dbReference type="EMBL" id="CAXIPR030000170">
    <property type="protein sequence ID" value="CAM0145193.1"/>
    <property type="molecule type" value="Genomic_DNA"/>
</dbReference>
<accession>A0ABC9GU95</accession>
<dbReference type="InterPro" id="IPR036047">
    <property type="entry name" value="F-box-like_dom_sf"/>
</dbReference>
<protein>
    <recommendedName>
        <fullName evidence="1">F-box domain-containing protein</fullName>
    </recommendedName>
</protein>
<gene>
    <name evidence="2" type="ORF">URODEC1_LOCUS118953</name>
</gene>
<name>A0ABC9GU95_9POAL</name>
<dbReference type="Pfam" id="PF00646">
    <property type="entry name" value="F-box"/>
    <property type="match status" value="1"/>
</dbReference>
<evidence type="ECO:0000313" key="3">
    <source>
        <dbReference type="Proteomes" id="UP001497457"/>
    </source>
</evidence>